<evidence type="ECO:0000313" key="3">
    <source>
        <dbReference type="Proteomes" id="UP000192247"/>
    </source>
</evidence>
<gene>
    <name evidence="2" type="ORF">BIW11_10561</name>
</gene>
<sequence length="487" mass="55260">NGFRSTRSEAPEFQPSPIGSAKLSALLWPRSSADTTSATLGRWIVRPKRKDKKVSAQFHPPSTESDELAGGNYAASPVASRPRSTGTRVIRRMDKRRNWNDGVPLLYASNARSTLAVVAVARRHRKRRCAAKCRLQEGHLLPFRHAAGLALRQGHDGRRRSPGSVLLEFDFELFSEGNGQTTNVALVKQLLAVISGLTHVNYFLNVCLNCGSNPGIFRPFPSRPPPRHHGPYLGQPDYRIYEMNKRLQQRTEESDNLWWDAFATEFFEDDATLTLTLCLEDGPKRYTVGRTLIPRYFRSIFEGGVCELQFQLKHARESFHQTAISLDCDQAYMLTTHGKPAQLTFSGARADPLKDQSSRDSAVLVATEGRLMVEFTFDDLMRIRSWHFATRTHRELVPRALIALHQDPQVMDQMSKNCTRQGLTNSTLNYLRLCVILEPMQELMSRHKAYALSPRDCLKTTLFQKWQRMCQPPGEYALIVVRVFTDA</sequence>
<dbReference type="EMBL" id="MNPL01012413">
    <property type="protein sequence ID" value="OQR72152.1"/>
    <property type="molecule type" value="Genomic_DNA"/>
</dbReference>
<dbReference type="InterPro" id="IPR029005">
    <property type="entry name" value="LIM-bd/SEUSS"/>
</dbReference>
<comment type="caution">
    <text evidence="2">The sequence shown here is derived from an EMBL/GenBank/DDBJ whole genome shotgun (WGS) entry which is preliminary data.</text>
</comment>
<dbReference type="AlphaFoldDB" id="A0A1V9XFN1"/>
<organism evidence="2 3">
    <name type="scientific">Tropilaelaps mercedesae</name>
    <dbReference type="NCBI Taxonomy" id="418985"/>
    <lineage>
        <taxon>Eukaryota</taxon>
        <taxon>Metazoa</taxon>
        <taxon>Ecdysozoa</taxon>
        <taxon>Arthropoda</taxon>
        <taxon>Chelicerata</taxon>
        <taxon>Arachnida</taxon>
        <taxon>Acari</taxon>
        <taxon>Parasitiformes</taxon>
        <taxon>Mesostigmata</taxon>
        <taxon>Gamasina</taxon>
        <taxon>Dermanyssoidea</taxon>
        <taxon>Laelapidae</taxon>
        <taxon>Tropilaelaps</taxon>
    </lineage>
</organism>
<proteinExistence type="predicted"/>
<name>A0A1V9XFN1_9ACAR</name>
<keyword evidence="3" id="KW-1185">Reference proteome</keyword>
<accession>A0A1V9XFN1</accession>
<dbReference type="Pfam" id="PF01803">
    <property type="entry name" value="LIM_bind"/>
    <property type="match status" value="1"/>
</dbReference>
<feature type="region of interest" description="Disordered" evidence="1">
    <location>
        <begin position="49"/>
        <end position="86"/>
    </location>
</feature>
<dbReference type="InParanoid" id="A0A1V9XFN1"/>
<evidence type="ECO:0000313" key="2">
    <source>
        <dbReference type="EMBL" id="OQR72152.1"/>
    </source>
</evidence>
<dbReference type="OrthoDB" id="774557at2759"/>
<evidence type="ECO:0000256" key="1">
    <source>
        <dbReference type="SAM" id="MobiDB-lite"/>
    </source>
</evidence>
<dbReference type="STRING" id="418985.A0A1V9XFN1"/>
<protein>
    <submittedName>
        <fullName evidence="2">LIM domain-binding protein 2-like</fullName>
    </submittedName>
</protein>
<dbReference type="Proteomes" id="UP000192247">
    <property type="component" value="Unassembled WGS sequence"/>
</dbReference>
<feature type="non-terminal residue" evidence="2">
    <location>
        <position position="1"/>
    </location>
</feature>
<dbReference type="PANTHER" id="PTHR10378">
    <property type="entry name" value="LIM DOMAIN-BINDING PROTEIN"/>
    <property type="match status" value="1"/>
</dbReference>
<reference evidence="2 3" key="1">
    <citation type="journal article" date="2017" name="Gigascience">
        <title>Draft genome of the honey bee ectoparasitic mite, Tropilaelaps mercedesae, is shaped by the parasitic life history.</title>
        <authorList>
            <person name="Dong X."/>
            <person name="Armstrong S.D."/>
            <person name="Xia D."/>
            <person name="Makepeace B.L."/>
            <person name="Darby A.C."/>
            <person name="Kadowaki T."/>
        </authorList>
    </citation>
    <scope>NUCLEOTIDE SEQUENCE [LARGE SCALE GENOMIC DNA]</scope>
    <source>
        <strain evidence="2">Wuxi-XJTLU</strain>
    </source>
</reference>